<dbReference type="SUPFAM" id="SSF48371">
    <property type="entry name" value="ARM repeat"/>
    <property type="match status" value="1"/>
</dbReference>
<dbReference type="InterPro" id="IPR016024">
    <property type="entry name" value="ARM-type_fold"/>
</dbReference>
<dbReference type="PANTHER" id="PTHR22895:SF0">
    <property type="entry name" value="ARMADILLO REPEAT-CONTAINING PROTEIN 6"/>
    <property type="match status" value="1"/>
</dbReference>
<sequence>MGLRSVCRLMEEAQRSGDAALAECQLKLRESGVCEVVVKALQHHASDAVGVRHGVAAITLLALDNHTNRSALAAAGACQAVASVLRRCTADEATLQSAAASVTWLAQCSENCAGMVAGACEGLVKVLEMKIGNKELVLAALEAVQEVSSRSSECGTRLVAAGACAAVLRVLYASGDDTDRKAAALTAMTHLAETAASREFLSTPGACAAVLAALKAHPTHEPIQRDGVDLISKLADGSSARSARLLAAGVCEVLVEGLGRTWLRTPLIAEGALLATTNLFSTPPKGFDKYDALCRAVLRAMGAHRQDVDVQLSGLNTVEVLALIDAARAQLRARRCNALNKLKDSVVAHRGNAEVLAYFSHARFNLEYDPPATPVELFQHCCEGLWWCLSWHMVNFINGMLRSAVRAMRYE</sequence>
<reference evidence="2" key="1">
    <citation type="submission" date="2021-02" db="EMBL/GenBank/DDBJ databases">
        <title>First Annotated Genome of the Yellow-green Alga Tribonema minus.</title>
        <authorList>
            <person name="Mahan K.M."/>
        </authorList>
    </citation>
    <scope>NUCLEOTIDE SEQUENCE</scope>
    <source>
        <strain evidence="2">UTEX B ZZ1240</strain>
    </source>
</reference>
<dbReference type="EMBL" id="JAFCMP010000547">
    <property type="protein sequence ID" value="KAG5175671.1"/>
    <property type="molecule type" value="Genomic_DNA"/>
</dbReference>
<keyword evidence="1" id="KW-0677">Repeat</keyword>
<evidence type="ECO:0000313" key="2">
    <source>
        <dbReference type="EMBL" id="KAG5175671.1"/>
    </source>
</evidence>
<accession>A0A835YJE4</accession>
<dbReference type="Proteomes" id="UP000664859">
    <property type="component" value="Unassembled WGS sequence"/>
</dbReference>
<evidence type="ECO:0000313" key="3">
    <source>
        <dbReference type="Proteomes" id="UP000664859"/>
    </source>
</evidence>
<keyword evidence="3" id="KW-1185">Reference proteome</keyword>
<proteinExistence type="predicted"/>
<dbReference type="InterPro" id="IPR011989">
    <property type="entry name" value="ARM-like"/>
</dbReference>
<comment type="caution">
    <text evidence="2">The sequence shown here is derived from an EMBL/GenBank/DDBJ whole genome shotgun (WGS) entry which is preliminary data.</text>
</comment>
<organism evidence="2 3">
    <name type="scientific">Tribonema minus</name>
    <dbReference type="NCBI Taxonomy" id="303371"/>
    <lineage>
        <taxon>Eukaryota</taxon>
        <taxon>Sar</taxon>
        <taxon>Stramenopiles</taxon>
        <taxon>Ochrophyta</taxon>
        <taxon>PX clade</taxon>
        <taxon>Xanthophyceae</taxon>
        <taxon>Tribonematales</taxon>
        <taxon>Tribonemataceae</taxon>
        <taxon>Tribonema</taxon>
    </lineage>
</organism>
<name>A0A835YJE4_9STRA</name>
<gene>
    <name evidence="2" type="ORF">JKP88DRAFT_242512</name>
</gene>
<dbReference type="Gene3D" id="1.25.10.10">
    <property type="entry name" value="Leucine-rich Repeat Variant"/>
    <property type="match status" value="1"/>
</dbReference>
<dbReference type="PANTHER" id="PTHR22895">
    <property type="entry name" value="ARMADILLO REPEAT-CONTAINING PROTEIN 6"/>
    <property type="match status" value="1"/>
</dbReference>
<evidence type="ECO:0000256" key="1">
    <source>
        <dbReference type="ARBA" id="ARBA00022737"/>
    </source>
</evidence>
<protein>
    <submittedName>
        <fullName evidence="2">Armadillo-type protein</fullName>
    </submittedName>
</protein>
<dbReference type="AlphaFoldDB" id="A0A835YJE4"/>